<accession>A0A9D5Q7R2</accession>
<protein>
    <submittedName>
        <fullName evidence="2">Phosphotransferase</fullName>
    </submittedName>
</protein>
<organism evidence="2 3">
    <name type="scientific">candidate division KSB3 bacterium</name>
    <dbReference type="NCBI Taxonomy" id="2044937"/>
    <lineage>
        <taxon>Bacteria</taxon>
        <taxon>candidate division KSB3</taxon>
    </lineage>
</organism>
<dbReference type="Gene3D" id="3.30.200.20">
    <property type="entry name" value="Phosphorylase Kinase, domain 1"/>
    <property type="match status" value="1"/>
</dbReference>
<evidence type="ECO:0000313" key="3">
    <source>
        <dbReference type="Proteomes" id="UP000649604"/>
    </source>
</evidence>
<dbReference type="Proteomes" id="UP000649604">
    <property type="component" value="Unassembled WGS sequence"/>
</dbReference>
<dbReference type="AlphaFoldDB" id="A0A9D5Q7R2"/>
<comment type="caution">
    <text evidence="2">The sequence shown here is derived from an EMBL/GenBank/DDBJ whole genome shotgun (WGS) entry which is preliminary data.</text>
</comment>
<feature type="domain" description="Aminoglycoside phosphotransferase" evidence="1">
    <location>
        <begin position="33"/>
        <end position="256"/>
    </location>
</feature>
<evidence type="ECO:0000313" key="2">
    <source>
        <dbReference type="EMBL" id="MBD3327134.1"/>
    </source>
</evidence>
<dbReference type="SUPFAM" id="SSF56112">
    <property type="entry name" value="Protein kinase-like (PK-like)"/>
    <property type="match status" value="1"/>
</dbReference>
<evidence type="ECO:0000259" key="1">
    <source>
        <dbReference type="Pfam" id="PF01636"/>
    </source>
</evidence>
<gene>
    <name evidence="2" type="ORF">GF339_21280</name>
</gene>
<dbReference type="PANTHER" id="PTHR21310">
    <property type="entry name" value="AMINOGLYCOSIDE PHOSPHOTRANSFERASE-RELATED-RELATED"/>
    <property type="match status" value="1"/>
</dbReference>
<dbReference type="Pfam" id="PF01636">
    <property type="entry name" value="APH"/>
    <property type="match status" value="1"/>
</dbReference>
<proteinExistence type="predicted"/>
<dbReference type="InterPro" id="IPR051678">
    <property type="entry name" value="AGP_Transferase"/>
</dbReference>
<dbReference type="InterPro" id="IPR011009">
    <property type="entry name" value="Kinase-like_dom_sf"/>
</dbReference>
<dbReference type="InterPro" id="IPR002575">
    <property type="entry name" value="Aminoglycoside_PTrfase"/>
</dbReference>
<dbReference type="Gene3D" id="3.90.1200.10">
    <property type="match status" value="1"/>
</dbReference>
<name>A0A9D5Q7R2_9BACT</name>
<dbReference type="EMBL" id="WJJP01000692">
    <property type="protein sequence ID" value="MBD3327134.1"/>
    <property type="molecule type" value="Genomic_DNA"/>
</dbReference>
<sequence>MTDMHAIQQQIVDYLQTPEAQKIPVIGHRELEVSLLARGEYNLNYLLSSARDGMRLVFRVNIGTQIEREDQILYEYRALKLLETSGVTPVAYFVDDSRTWFDQGILIMEYLPGEPLDYRRDLHAAARLFASIQQVEVPEEQNHLIREDAPLSLIYEECAKLLEVYFRSDLANPDIRDYLQDVKAWMDEHRSRERYYQEDPWPCIVNTEVNSGNFIVNRDRRTIHLVDWEMPRWGDPSQDLCHFCSPLTTLWKTSFRMTAADKRDFLDVYTAQITDAHLRDTLAERVRLRDPFVYLRGISWSAMGWVAYQTDFDGMKNPDTWDTLQRYMRLDFIRSLFDPFISL</sequence>
<reference evidence="2" key="1">
    <citation type="submission" date="2019-11" db="EMBL/GenBank/DDBJ databases">
        <title>Microbial mats filling the niche in hypersaline microbial mats.</title>
        <authorList>
            <person name="Wong H.L."/>
            <person name="Macleod F.I."/>
            <person name="White R.A. III"/>
            <person name="Burns B.P."/>
        </authorList>
    </citation>
    <scope>NUCLEOTIDE SEQUENCE</scope>
    <source>
        <strain evidence="2">Rbin_158</strain>
    </source>
</reference>